<dbReference type="GO" id="GO:0016740">
    <property type="term" value="F:transferase activity"/>
    <property type="evidence" value="ECO:0007669"/>
    <property type="project" value="UniProtKB-KW"/>
</dbReference>
<dbReference type="EC" id="2.7.8.-" evidence="2"/>
<sequence length="80" mass="9329">MIVSDDDTAVIGAINMDFRSLYLHFECAIFMYKTKAIKDMKEDYMSTLQVCKEITIEDCLAVKWNIRIFRSILKVFAPLL</sequence>
<dbReference type="InterPro" id="IPR001736">
    <property type="entry name" value="PLipase_D/transphosphatidylase"/>
</dbReference>
<feature type="domain" description="PLD phosphodiesterase" evidence="1">
    <location>
        <begin position="1"/>
        <end position="20"/>
    </location>
</feature>
<evidence type="ECO:0000259" key="1">
    <source>
        <dbReference type="PROSITE" id="PS50035"/>
    </source>
</evidence>
<reference evidence="2" key="1">
    <citation type="submission" date="2019-08" db="EMBL/GenBank/DDBJ databases">
        <authorList>
            <person name="Kucharzyk K."/>
            <person name="Murdoch R.W."/>
            <person name="Higgins S."/>
            <person name="Loffler F."/>
        </authorList>
    </citation>
    <scope>NUCLEOTIDE SEQUENCE</scope>
</reference>
<dbReference type="AlphaFoldDB" id="A0A645GZW6"/>
<dbReference type="Gene3D" id="3.30.870.10">
    <property type="entry name" value="Endonuclease Chain A"/>
    <property type="match status" value="1"/>
</dbReference>
<dbReference type="EMBL" id="VSSQ01083171">
    <property type="protein sequence ID" value="MPN31592.1"/>
    <property type="molecule type" value="Genomic_DNA"/>
</dbReference>
<dbReference type="SUPFAM" id="SSF56024">
    <property type="entry name" value="Phospholipase D/nuclease"/>
    <property type="match status" value="1"/>
</dbReference>
<keyword evidence="2" id="KW-0808">Transferase</keyword>
<dbReference type="PANTHER" id="PTHR21248">
    <property type="entry name" value="CARDIOLIPIN SYNTHASE"/>
    <property type="match status" value="1"/>
</dbReference>
<proteinExistence type="predicted"/>
<evidence type="ECO:0000313" key="2">
    <source>
        <dbReference type="EMBL" id="MPN31592.1"/>
    </source>
</evidence>
<protein>
    <submittedName>
        <fullName evidence="2">Cardiolipin synthase</fullName>
        <ecNumber evidence="2">2.7.8.-</ecNumber>
    </submittedName>
</protein>
<dbReference type="PROSITE" id="PS50035">
    <property type="entry name" value="PLD"/>
    <property type="match status" value="1"/>
</dbReference>
<name>A0A645GZW6_9ZZZZ</name>
<organism evidence="2">
    <name type="scientific">bioreactor metagenome</name>
    <dbReference type="NCBI Taxonomy" id="1076179"/>
    <lineage>
        <taxon>unclassified sequences</taxon>
        <taxon>metagenomes</taxon>
        <taxon>ecological metagenomes</taxon>
    </lineage>
</organism>
<accession>A0A645GZW6</accession>
<comment type="caution">
    <text evidence="2">The sequence shown here is derived from an EMBL/GenBank/DDBJ whole genome shotgun (WGS) entry which is preliminary data.</text>
</comment>
<gene>
    <name evidence="2" type="ORF">SDC9_179066</name>
</gene>
<dbReference type="PANTHER" id="PTHR21248:SF22">
    <property type="entry name" value="PHOSPHOLIPASE D"/>
    <property type="match status" value="1"/>
</dbReference>